<evidence type="ECO:0000313" key="3">
    <source>
        <dbReference type="Proteomes" id="UP000886998"/>
    </source>
</evidence>
<evidence type="ECO:0000256" key="1">
    <source>
        <dbReference type="SAM" id="MobiDB-lite"/>
    </source>
</evidence>
<feature type="region of interest" description="Disordered" evidence="1">
    <location>
        <begin position="1"/>
        <end position="76"/>
    </location>
</feature>
<accession>A0A8X6IBY1</accession>
<evidence type="ECO:0000313" key="2">
    <source>
        <dbReference type="EMBL" id="GFS39637.1"/>
    </source>
</evidence>
<name>A0A8X6IBY1_9ARAC</name>
<comment type="caution">
    <text evidence="2">The sequence shown here is derived from an EMBL/GenBank/DDBJ whole genome shotgun (WGS) entry which is preliminary data.</text>
</comment>
<sequence>MPSSSSYNLRPRKGAKVKFRPTNEKRAQQGGLFRARRSREHQYIEEQARSSSRNTRSRSGQQQHCQERKGGGNSNRSIFLEVLVGDVNYKS</sequence>
<keyword evidence="3" id="KW-1185">Reference proteome</keyword>
<dbReference type="EMBL" id="BMAV01025214">
    <property type="protein sequence ID" value="GFS39637.1"/>
    <property type="molecule type" value="Genomic_DNA"/>
</dbReference>
<feature type="compositionally biased region" description="Basic residues" evidence="1">
    <location>
        <begin position="10"/>
        <end position="19"/>
    </location>
</feature>
<protein>
    <submittedName>
        <fullName evidence="2">Uncharacterized protein</fullName>
    </submittedName>
</protein>
<organism evidence="2 3">
    <name type="scientific">Trichonephila inaurata madagascariensis</name>
    <dbReference type="NCBI Taxonomy" id="2747483"/>
    <lineage>
        <taxon>Eukaryota</taxon>
        <taxon>Metazoa</taxon>
        <taxon>Ecdysozoa</taxon>
        <taxon>Arthropoda</taxon>
        <taxon>Chelicerata</taxon>
        <taxon>Arachnida</taxon>
        <taxon>Araneae</taxon>
        <taxon>Araneomorphae</taxon>
        <taxon>Entelegynae</taxon>
        <taxon>Araneoidea</taxon>
        <taxon>Nephilidae</taxon>
        <taxon>Trichonephila</taxon>
        <taxon>Trichonephila inaurata</taxon>
    </lineage>
</organism>
<reference evidence="2" key="1">
    <citation type="submission" date="2020-08" db="EMBL/GenBank/DDBJ databases">
        <title>Multicomponent nature underlies the extraordinary mechanical properties of spider dragline silk.</title>
        <authorList>
            <person name="Kono N."/>
            <person name="Nakamura H."/>
            <person name="Mori M."/>
            <person name="Yoshida Y."/>
            <person name="Ohtoshi R."/>
            <person name="Malay A.D."/>
            <person name="Moran D.A.P."/>
            <person name="Tomita M."/>
            <person name="Numata K."/>
            <person name="Arakawa K."/>
        </authorList>
    </citation>
    <scope>NUCLEOTIDE SEQUENCE</scope>
</reference>
<dbReference type="Proteomes" id="UP000886998">
    <property type="component" value="Unassembled WGS sequence"/>
</dbReference>
<proteinExistence type="predicted"/>
<feature type="compositionally biased region" description="Low complexity" evidence="1">
    <location>
        <begin position="49"/>
        <end position="63"/>
    </location>
</feature>
<dbReference type="AlphaFoldDB" id="A0A8X6IBY1"/>
<gene>
    <name evidence="2" type="primary">NCL1_50502</name>
    <name evidence="2" type="ORF">TNIN_27131</name>
</gene>